<dbReference type="GO" id="GO:0005216">
    <property type="term" value="F:monoatomic ion channel activity"/>
    <property type="evidence" value="ECO:0007669"/>
    <property type="project" value="InterPro"/>
</dbReference>
<evidence type="ECO:0000256" key="1">
    <source>
        <dbReference type="ARBA" id="ARBA00004141"/>
    </source>
</evidence>
<evidence type="ECO:0000256" key="8">
    <source>
        <dbReference type="ARBA" id="ARBA00023065"/>
    </source>
</evidence>
<dbReference type="PROSITE" id="PS50088">
    <property type="entry name" value="ANK_REPEAT"/>
    <property type="match status" value="6"/>
</dbReference>
<dbReference type="EMBL" id="CADEBC010000722">
    <property type="protein sequence ID" value="CAB3260123.1"/>
    <property type="molecule type" value="Genomic_DNA"/>
</dbReference>
<dbReference type="Gene3D" id="1.25.40.20">
    <property type="entry name" value="Ankyrin repeat-containing domain"/>
    <property type="match status" value="5"/>
</dbReference>
<feature type="repeat" description="ANK" evidence="12">
    <location>
        <begin position="386"/>
        <end position="407"/>
    </location>
</feature>
<feature type="repeat" description="ANK" evidence="12">
    <location>
        <begin position="198"/>
        <end position="230"/>
    </location>
</feature>
<organism evidence="15 16">
    <name type="scientific">Arctia plantaginis</name>
    <name type="common">Wood tiger moth</name>
    <name type="synonym">Phalaena plantaginis</name>
    <dbReference type="NCBI Taxonomy" id="874455"/>
    <lineage>
        <taxon>Eukaryota</taxon>
        <taxon>Metazoa</taxon>
        <taxon>Ecdysozoa</taxon>
        <taxon>Arthropoda</taxon>
        <taxon>Hexapoda</taxon>
        <taxon>Insecta</taxon>
        <taxon>Pterygota</taxon>
        <taxon>Neoptera</taxon>
        <taxon>Endopterygota</taxon>
        <taxon>Lepidoptera</taxon>
        <taxon>Glossata</taxon>
        <taxon>Ditrysia</taxon>
        <taxon>Noctuoidea</taxon>
        <taxon>Erebidae</taxon>
        <taxon>Arctiinae</taxon>
        <taxon>Arctia</taxon>
    </lineage>
</organism>
<evidence type="ECO:0000256" key="9">
    <source>
        <dbReference type="ARBA" id="ARBA00023136"/>
    </source>
</evidence>
<proteinExistence type="predicted"/>
<evidence type="ECO:0000259" key="14">
    <source>
        <dbReference type="Pfam" id="PF00520"/>
    </source>
</evidence>
<dbReference type="PANTHER" id="PTHR47143">
    <property type="entry name" value="TRANSIENT RECEPTOR POTENTIAL CATION CHANNEL PROTEIN PAINLESS"/>
    <property type="match status" value="1"/>
</dbReference>
<dbReference type="GO" id="GO:0034703">
    <property type="term" value="C:cation channel complex"/>
    <property type="evidence" value="ECO:0007669"/>
    <property type="project" value="UniProtKB-ARBA"/>
</dbReference>
<feature type="transmembrane region" description="Helical" evidence="13">
    <location>
        <begin position="907"/>
        <end position="932"/>
    </location>
</feature>
<comment type="subcellular location">
    <subcellularLocation>
        <location evidence="1">Membrane</location>
        <topology evidence="1">Multi-pass membrane protein</topology>
    </subcellularLocation>
</comment>
<keyword evidence="3" id="KW-0716">Sensory transduction</keyword>
<feature type="repeat" description="ANK" evidence="12">
    <location>
        <begin position="535"/>
        <end position="567"/>
    </location>
</feature>
<feature type="transmembrane region" description="Helical" evidence="13">
    <location>
        <begin position="736"/>
        <end position="756"/>
    </location>
</feature>
<feature type="transmembrane region" description="Helical" evidence="13">
    <location>
        <begin position="768"/>
        <end position="789"/>
    </location>
</feature>
<evidence type="ECO:0000256" key="2">
    <source>
        <dbReference type="ARBA" id="ARBA00022448"/>
    </source>
</evidence>
<feature type="repeat" description="ANK" evidence="12">
    <location>
        <begin position="420"/>
        <end position="446"/>
    </location>
</feature>
<dbReference type="InterPro" id="IPR005821">
    <property type="entry name" value="Ion_trans_dom"/>
</dbReference>
<sequence>MSVYMYGGRKCTENEAKEDRTIRELVGRLSWPNDPRLKGCRKNTRLLDAVGNGDIERISKLLKLDASPNATCHLNCVSACHMAAMMDNESLSMLIAAGAQSFRTDGLGRIPLHLAAWAGRSRQIAVLLDFPEYLQNKVEVKKIPPKIELEIKKMRFEKKHLINVPCDTSGSSTLPEAWSDSMEHDCHQFSKHMPEIESGWTALHLACARVHYSCIQLLLAAGADFNALDVVGRTPLDVVGAAHHLGFAIDIRDFIDTISLIAVAGGIIKDNPFMNGSGTINTLLHTAVELGSKEAVKVLLKAGASAISLNSNGLTPLHICVSRKLKKILQLLANFEYSNQHTQVEVVDAKDKNGETFLGAAVRAQWIDGVRVAVGAGANVFIKANDGNSPFHFAAALGNVQIFQTLLTVAKYSIDLPNQEGQTALFIAVAHNHLNIVKLLISDGASFVNNKPNGDNCNVVHIAAEHGHVKILSFLLNCNAFYEKNLIDDITNVSRRTPIFNAVMNNHLDCVSLLLIHRATIDILLPYKYSTGEVINTTVLHIAAAENYVEIVEVLLKFDSKIINKRNSAGLQPLHEACIHGNRHIIALLIQKGADLSATHPKVKTPIQILMNNLSKPTAFLEEIFDSYITTCGLNIEDKDCKVKIDYRLLLPNALEMKEVKVIKALVNTGNSDNQKTLLHHPMIESFLYLKWKSLLPFFYFIVGLYGCCVVSLNMYVMSVFFELDKNENQDEKKPILFHVFTWKIMTILTSGLVMMQIMFMKIMAGKSYFFFLETWTNFIATILAMFLPTVISTFSPESELMRAVACIAVLLTWLEMMLLLCKFPRWGFYVLMFGKVTAKVLKVLLNFGFLIIGFSICFMIQFRRKPPFETLWASVSKTLVMMTSEYDYSSTINNNNSEDIDTHISILRVIFVAFVILASIVLMNLMIGVAVNDVNNLEKIGNQRRLEKQVDFLSSLEDADKYIRKVLPKRYYKLAIFDENDVVTLSPHKQTCKYYKLFPIHIREALFEKAQSQKKQIDEVCSLGLEKRLDEIQYAIVRQNEMLEQFSKDIMTKIQDHIKSIK</sequence>
<keyword evidence="2" id="KW-0813">Transport</keyword>
<feature type="repeat" description="ANK" evidence="12">
    <location>
        <begin position="279"/>
        <end position="311"/>
    </location>
</feature>
<dbReference type="Gene3D" id="1.10.287.70">
    <property type="match status" value="1"/>
</dbReference>
<keyword evidence="16" id="KW-1185">Reference proteome</keyword>
<gene>
    <name evidence="15" type="ORF">APLA_LOCUS17242</name>
</gene>
<evidence type="ECO:0000256" key="13">
    <source>
        <dbReference type="SAM" id="Phobius"/>
    </source>
</evidence>
<dbReference type="AlphaFoldDB" id="A0A8S1BJ51"/>
<evidence type="ECO:0000256" key="12">
    <source>
        <dbReference type="PROSITE-ProRule" id="PRU00023"/>
    </source>
</evidence>
<dbReference type="SMART" id="SM00248">
    <property type="entry name" value="ANK"/>
    <property type="match status" value="12"/>
</dbReference>
<evidence type="ECO:0000313" key="15">
    <source>
        <dbReference type="EMBL" id="CAB3260123.1"/>
    </source>
</evidence>
<keyword evidence="11" id="KW-0407">Ion channel</keyword>
<dbReference type="Pfam" id="PF00023">
    <property type="entry name" value="Ank"/>
    <property type="match status" value="1"/>
</dbReference>
<dbReference type="PANTHER" id="PTHR47143:SF1">
    <property type="entry name" value="ION_TRANS DOMAIN-CONTAINING PROTEIN"/>
    <property type="match status" value="1"/>
</dbReference>
<dbReference type="SUPFAM" id="SSF48403">
    <property type="entry name" value="Ankyrin repeat"/>
    <property type="match status" value="2"/>
</dbReference>
<keyword evidence="8" id="KW-0406">Ion transport</keyword>
<dbReference type="Pfam" id="PF00520">
    <property type="entry name" value="Ion_trans"/>
    <property type="match status" value="1"/>
</dbReference>
<reference evidence="15 16" key="1">
    <citation type="submission" date="2020-04" db="EMBL/GenBank/DDBJ databases">
        <authorList>
            <person name="Wallbank WR R."/>
            <person name="Pardo Diaz C."/>
            <person name="Kozak K."/>
            <person name="Martin S."/>
            <person name="Jiggins C."/>
            <person name="Moest M."/>
            <person name="Warren A I."/>
            <person name="Byers J.R.P. K."/>
            <person name="Montejo-Kovacevich G."/>
            <person name="Yen C E."/>
        </authorList>
    </citation>
    <scope>NUCLEOTIDE SEQUENCE [LARGE SCALE GENOMIC DNA]</scope>
</reference>
<dbReference type="InterPro" id="IPR052076">
    <property type="entry name" value="TRP_cation_channel"/>
</dbReference>
<evidence type="ECO:0000256" key="11">
    <source>
        <dbReference type="ARBA" id="ARBA00023303"/>
    </source>
</evidence>
<dbReference type="OrthoDB" id="5402602at2759"/>
<keyword evidence="7 12" id="KW-0040">ANK repeat</keyword>
<protein>
    <recommendedName>
        <fullName evidence="14">Ion transport domain-containing protein</fullName>
    </recommendedName>
</protein>
<evidence type="ECO:0000256" key="3">
    <source>
        <dbReference type="ARBA" id="ARBA00022606"/>
    </source>
</evidence>
<keyword evidence="10" id="KW-0325">Glycoprotein</keyword>
<feature type="domain" description="Ion transport" evidence="14">
    <location>
        <begin position="700"/>
        <end position="939"/>
    </location>
</feature>
<dbReference type="PRINTS" id="PR01415">
    <property type="entry name" value="ANKYRIN"/>
</dbReference>
<evidence type="ECO:0000256" key="7">
    <source>
        <dbReference type="ARBA" id="ARBA00023043"/>
    </source>
</evidence>
<feature type="transmembrane region" description="Helical" evidence="13">
    <location>
        <begin position="695"/>
        <end position="716"/>
    </location>
</feature>
<evidence type="ECO:0000256" key="5">
    <source>
        <dbReference type="ARBA" id="ARBA00022737"/>
    </source>
</evidence>
<dbReference type="PROSITE" id="PS50297">
    <property type="entry name" value="ANK_REP_REGION"/>
    <property type="match status" value="5"/>
</dbReference>
<evidence type="ECO:0000256" key="10">
    <source>
        <dbReference type="ARBA" id="ARBA00023180"/>
    </source>
</evidence>
<comment type="caution">
    <text evidence="15">The sequence shown here is derived from an EMBL/GenBank/DDBJ whole genome shotgun (WGS) entry which is preliminary data.</text>
</comment>
<keyword evidence="6 13" id="KW-1133">Transmembrane helix</keyword>
<dbReference type="Proteomes" id="UP000494106">
    <property type="component" value="Unassembled WGS sequence"/>
</dbReference>
<feature type="transmembrane region" description="Helical" evidence="13">
    <location>
        <begin position="841"/>
        <end position="863"/>
    </location>
</feature>
<feature type="repeat" description="ANK" evidence="12">
    <location>
        <begin position="569"/>
        <end position="601"/>
    </location>
</feature>
<dbReference type="InterPro" id="IPR002110">
    <property type="entry name" value="Ankyrin_rpt"/>
</dbReference>
<name>A0A8S1BJ51_ARCPL</name>
<dbReference type="Pfam" id="PF12796">
    <property type="entry name" value="Ank_2"/>
    <property type="match status" value="3"/>
</dbReference>
<feature type="transmembrane region" description="Helical" evidence="13">
    <location>
        <begin position="801"/>
        <end position="821"/>
    </location>
</feature>
<evidence type="ECO:0000256" key="4">
    <source>
        <dbReference type="ARBA" id="ARBA00022692"/>
    </source>
</evidence>
<accession>A0A8S1BJ51</accession>
<dbReference type="InterPro" id="IPR036770">
    <property type="entry name" value="Ankyrin_rpt-contain_sf"/>
</dbReference>
<evidence type="ECO:0000256" key="6">
    <source>
        <dbReference type="ARBA" id="ARBA00022989"/>
    </source>
</evidence>
<keyword evidence="4 13" id="KW-0812">Transmembrane</keyword>
<evidence type="ECO:0000313" key="16">
    <source>
        <dbReference type="Proteomes" id="UP000494106"/>
    </source>
</evidence>
<keyword evidence="9 13" id="KW-0472">Membrane</keyword>
<keyword evidence="5" id="KW-0677">Repeat</keyword>